<proteinExistence type="predicted"/>
<dbReference type="AlphaFoldDB" id="A0AAV1SSB8"/>
<comment type="caution">
    <text evidence="1">The sequence shown here is derived from an EMBL/GenBank/DDBJ whole genome shotgun (WGS) entry which is preliminary data.</text>
</comment>
<dbReference type="Proteomes" id="UP001314170">
    <property type="component" value="Unassembled WGS sequence"/>
</dbReference>
<accession>A0AAV1SSB8</accession>
<dbReference type="EMBL" id="CAWUPB010001197">
    <property type="protein sequence ID" value="CAK7356038.1"/>
    <property type="molecule type" value="Genomic_DNA"/>
</dbReference>
<evidence type="ECO:0000313" key="1">
    <source>
        <dbReference type="EMBL" id="CAK7356038.1"/>
    </source>
</evidence>
<evidence type="ECO:0000313" key="2">
    <source>
        <dbReference type="Proteomes" id="UP001314170"/>
    </source>
</evidence>
<gene>
    <name evidence="1" type="ORF">DCAF_LOCUS26304</name>
</gene>
<organism evidence="1 2">
    <name type="scientific">Dovyalis caffra</name>
    <dbReference type="NCBI Taxonomy" id="77055"/>
    <lineage>
        <taxon>Eukaryota</taxon>
        <taxon>Viridiplantae</taxon>
        <taxon>Streptophyta</taxon>
        <taxon>Embryophyta</taxon>
        <taxon>Tracheophyta</taxon>
        <taxon>Spermatophyta</taxon>
        <taxon>Magnoliopsida</taxon>
        <taxon>eudicotyledons</taxon>
        <taxon>Gunneridae</taxon>
        <taxon>Pentapetalae</taxon>
        <taxon>rosids</taxon>
        <taxon>fabids</taxon>
        <taxon>Malpighiales</taxon>
        <taxon>Salicaceae</taxon>
        <taxon>Flacourtieae</taxon>
        <taxon>Dovyalis</taxon>
    </lineage>
</organism>
<sequence>MAINVILVTKDKQRIDKWERVHRSLDVEIEDKDKLFHLNKVLSLGFNDLPYYLKSYFFAKRTTEQVRLLVTFFVHVWGGREVIAANLVVRFKKLKLLGIDKFDELRCEEVKVGELSCLEKLSIQHRKLLEKAPLSIEHLKKLKML</sequence>
<name>A0AAV1SSB8_9ROSI</name>
<reference evidence="1 2" key="1">
    <citation type="submission" date="2024-01" db="EMBL/GenBank/DDBJ databases">
        <authorList>
            <person name="Waweru B."/>
        </authorList>
    </citation>
    <scope>NUCLEOTIDE SEQUENCE [LARGE SCALE GENOMIC DNA]</scope>
</reference>
<keyword evidence="2" id="KW-1185">Reference proteome</keyword>
<protein>
    <submittedName>
        <fullName evidence="1">Uncharacterized protein</fullName>
    </submittedName>
</protein>